<gene>
    <name evidence="1" type="ORF">METZ01_LOCUS216287</name>
</gene>
<proteinExistence type="predicted"/>
<protein>
    <recommendedName>
        <fullName evidence="2">Neck protein</fullName>
    </recommendedName>
</protein>
<name>A0A382FMK1_9ZZZZ</name>
<evidence type="ECO:0000313" key="1">
    <source>
        <dbReference type="EMBL" id="SVB63433.1"/>
    </source>
</evidence>
<organism evidence="1">
    <name type="scientific">marine metagenome</name>
    <dbReference type="NCBI Taxonomy" id="408172"/>
    <lineage>
        <taxon>unclassified sequences</taxon>
        <taxon>metagenomes</taxon>
        <taxon>ecological metagenomes</taxon>
    </lineage>
</organism>
<dbReference type="EMBL" id="UINC01050455">
    <property type="protein sequence ID" value="SVB63433.1"/>
    <property type="molecule type" value="Genomic_DNA"/>
</dbReference>
<dbReference type="AlphaFoldDB" id="A0A382FMK1"/>
<accession>A0A382FMK1</accession>
<evidence type="ECO:0008006" key="2">
    <source>
        <dbReference type="Google" id="ProtNLM"/>
    </source>
</evidence>
<sequence length="344" mass="38614">MATPTTRYDFKEYCLRALGKPVIQINIDDDQIEDRLDEALKVYQQFHYDAVVKTYMNHEVTASTMRFASATTGSFTNNEIIVGATSNTYGEVVSTSNTTMIKFFTTTQSNTSVVVGDGYSDTAKRTFNDGEVVTGQNSGATGTVFTANATTNAISYGDMDNKWFSVDDSVIGITRVFLPYEGGGTSGADILFNPQAQFNMSLMSTFNQGSVIPYVMGRQYLQLMNDTFRGRPSIRWSRHMNRLFVDVNWQVQFEPGMWIVMEALRTIDPDTFTDVWGDRWLQRFAIALIKRQWGMNLSKFGGIDLPGGVTLDGVRILTEANQEVRDLEQEVKETYQEPVSFIVG</sequence>
<reference evidence="1" key="1">
    <citation type="submission" date="2018-05" db="EMBL/GenBank/DDBJ databases">
        <authorList>
            <person name="Lanie J.A."/>
            <person name="Ng W.-L."/>
            <person name="Kazmierczak K.M."/>
            <person name="Andrzejewski T.M."/>
            <person name="Davidsen T.M."/>
            <person name="Wayne K.J."/>
            <person name="Tettelin H."/>
            <person name="Glass J.I."/>
            <person name="Rusch D."/>
            <person name="Podicherti R."/>
            <person name="Tsui H.-C.T."/>
            <person name="Winkler M.E."/>
        </authorList>
    </citation>
    <scope>NUCLEOTIDE SEQUENCE</scope>
</reference>